<dbReference type="RefSeq" id="WP_014295930.1">
    <property type="nucleotide sequence ID" value="NC_016751.1"/>
</dbReference>
<gene>
    <name evidence="3" type="ordered locus">Marpi_0414</name>
</gene>
<organism evidence="3 4">
    <name type="scientific">Marinitoga piezophila (strain DSM 14283 / JCM 11233 / KA3)</name>
    <dbReference type="NCBI Taxonomy" id="443254"/>
    <lineage>
        <taxon>Bacteria</taxon>
        <taxon>Thermotogati</taxon>
        <taxon>Thermotogota</taxon>
        <taxon>Thermotogae</taxon>
        <taxon>Petrotogales</taxon>
        <taxon>Petrotogaceae</taxon>
        <taxon>Marinitoga</taxon>
    </lineage>
</organism>
<dbReference type="Pfam" id="PF03787">
    <property type="entry name" value="RAMPs"/>
    <property type="match status" value="1"/>
</dbReference>
<dbReference type="NCBIfam" id="TIGR01894">
    <property type="entry name" value="cas_TM1795_cmr1"/>
    <property type="match status" value="1"/>
</dbReference>
<sequence>MNILEFELLTTSPMFASRDGKTFSLTPQSVRGVMRFWFRAVVPRVIDIHYYNGERKPYIGLKKAEELIFGSTERKSSFDVIVDLISPTNITNNHDYFTFARINKRNRKINYIYGIYGVEEREFLKEKSKLNITFIIKKQPDKLLNIIINLMNLISLVSGFGAKTRKGFGSFKIELIKTNKENSSEIKNSVKNILNELDENLKRYFSSISDTHFKYSQTEFLDIPEFPVLLSDPKTYRVVSTKKSPIKNFSDIYKKLYATEMQESKKGVYIKVKKKLRTLNNTDSFTNALREVEASSKNTIESNIIFYQALMGLPINYKYNITSKKLRNYKGNEYTLTNGERKASPFFFSFHLNEKNEYYVRILMITSKISLNNKIYFEGRRNKLITESPESFEIYNQAMDIFKKEVEKKLTNKGEKK</sequence>
<reference evidence="4" key="2">
    <citation type="submission" date="2012-01" db="EMBL/GenBank/DDBJ databases">
        <title>Complete sequence of chromosome of Marinitoga piezophila KA3.</title>
        <authorList>
            <person name="Lucas S."/>
            <person name="Han J."/>
            <person name="Lapidus A."/>
            <person name="Cheng J.-F."/>
            <person name="Goodwin L."/>
            <person name="Pitluck S."/>
            <person name="Peters L."/>
            <person name="Mikhailova N."/>
            <person name="Teshima H."/>
            <person name="Detter J.C."/>
            <person name="Han C."/>
            <person name="Tapia R."/>
            <person name="Land M."/>
            <person name="Hauser L."/>
            <person name="Kyrpides N."/>
            <person name="Ivanova N."/>
            <person name="Pagani I."/>
            <person name="Jebbar M."/>
            <person name="Vannier P."/>
            <person name="Oger P."/>
            <person name="Cario A."/>
            <person name="Bartlett D."/>
            <person name="Noll K.M."/>
            <person name="Woyke T."/>
        </authorList>
    </citation>
    <scope>NUCLEOTIDE SEQUENCE [LARGE SCALE GENOMIC DNA]</scope>
    <source>
        <strain evidence="4">DSM 14283 / JCM 11233 / KA3</strain>
    </source>
</reference>
<feature type="domain" description="CRISPR type III-associated protein" evidence="2">
    <location>
        <begin position="12"/>
        <end position="172"/>
    </location>
</feature>
<dbReference type="AlphaFoldDB" id="H2J4S3"/>
<reference evidence="3 4" key="1">
    <citation type="journal article" date="2012" name="J. Bacteriol.">
        <title>Complete Genome Sequence of the Thermophilic, Piezophilic, Heterotrophic Bacterium Marinitoga piezophila KA3.</title>
        <authorList>
            <person name="Lucas S."/>
            <person name="Han J."/>
            <person name="Lapidus A."/>
            <person name="Cheng J.F."/>
            <person name="Goodwin L.A."/>
            <person name="Pitluck S."/>
            <person name="Peters L."/>
            <person name="Mikhailova N."/>
            <person name="Teshima H."/>
            <person name="Detter J.C."/>
            <person name="Han C."/>
            <person name="Tapia R."/>
            <person name="Land M."/>
            <person name="Hauser L."/>
            <person name="Kyrpides N.C."/>
            <person name="Ivanova N."/>
            <person name="Pagani I."/>
            <person name="Vannier P."/>
            <person name="Oger P."/>
            <person name="Bartlett D.H."/>
            <person name="Noll K.M."/>
            <person name="Woyke T."/>
            <person name="Jebbar M."/>
        </authorList>
    </citation>
    <scope>NUCLEOTIDE SEQUENCE [LARGE SCALE GENOMIC DNA]</scope>
    <source>
        <strain evidence="4">DSM 14283 / JCM 11233 / KA3</strain>
    </source>
</reference>
<keyword evidence="1" id="KW-0051">Antiviral defense</keyword>
<dbReference type="InterPro" id="IPR007522">
    <property type="entry name" value="CRISPR-assoc_prot_TM1795"/>
</dbReference>
<dbReference type="HOGENOM" id="CLU_645474_0_0_0"/>
<keyword evidence="4" id="KW-1185">Reference proteome</keyword>
<name>H2J4S3_MARPK</name>
<dbReference type="OrthoDB" id="190500at2"/>
<protein>
    <submittedName>
        <fullName evidence="3">CRISPR type III-B/RAMP module RAMP protein Cmr1</fullName>
    </submittedName>
</protein>
<evidence type="ECO:0000259" key="2">
    <source>
        <dbReference type="Pfam" id="PF03787"/>
    </source>
</evidence>
<accession>H2J4S3</accession>
<dbReference type="InterPro" id="IPR005537">
    <property type="entry name" value="RAMP_III_fam"/>
</dbReference>
<dbReference type="STRING" id="443254.Marpi_0414"/>
<evidence type="ECO:0000313" key="4">
    <source>
        <dbReference type="Proteomes" id="UP000007161"/>
    </source>
</evidence>
<evidence type="ECO:0000313" key="3">
    <source>
        <dbReference type="EMBL" id="AEX84858.1"/>
    </source>
</evidence>
<dbReference type="GO" id="GO:0051607">
    <property type="term" value="P:defense response to virus"/>
    <property type="evidence" value="ECO:0007669"/>
    <property type="project" value="UniProtKB-KW"/>
</dbReference>
<dbReference type="EMBL" id="CP003257">
    <property type="protein sequence ID" value="AEX84858.1"/>
    <property type="molecule type" value="Genomic_DNA"/>
</dbReference>
<dbReference type="KEGG" id="mpz:Marpi_0414"/>
<dbReference type="eggNOG" id="COG1367">
    <property type="taxonomic scope" value="Bacteria"/>
</dbReference>
<dbReference type="Proteomes" id="UP000007161">
    <property type="component" value="Chromosome"/>
</dbReference>
<proteinExistence type="predicted"/>
<evidence type="ECO:0000256" key="1">
    <source>
        <dbReference type="ARBA" id="ARBA00023118"/>
    </source>
</evidence>